<feature type="transmembrane region" description="Helical" evidence="1">
    <location>
        <begin position="421"/>
        <end position="442"/>
    </location>
</feature>
<organism evidence="2 3">
    <name type="scientific">Limnoglobus roseus</name>
    <dbReference type="NCBI Taxonomy" id="2598579"/>
    <lineage>
        <taxon>Bacteria</taxon>
        <taxon>Pseudomonadati</taxon>
        <taxon>Planctomycetota</taxon>
        <taxon>Planctomycetia</taxon>
        <taxon>Gemmatales</taxon>
        <taxon>Gemmataceae</taxon>
        <taxon>Limnoglobus</taxon>
    </lineage>
</organism>
<keyword evidence="3" id="KW-1185">Reference proteome</keyword>
<dbReference type="OrthoDB" id="56319at2"/>
<feature type="transmembrane region" description="Helical" evidence="1">
    <location>
        <begin position="77"/>
        <end position="101"/>
    </location>
</feature>
<keyword evidence="1" id="KW-1133">Transmembrane helix</keyword>
<feature type="transmembrane region" description="Helical" evidence="1">
    <location>
        <begin position="34"/>
        <end position="57"/>
    </location>
</feature>
<feature type="transmembrane region" description="Helical" evidence="1">
    <location>
        <begin position="343"/>
        <end position="361"/>
    </location>
</feature>
<keyword evidence="1" id="KW-0472">Membrane</keyword>
<feature type="transmembrane region" description="Helical" evidence="1">
    <location>
        <begin position="454"/>
        <end position="478"/>
    </location>
</feature>
<protein>
    <submittedName>
        <fullName evidence="2">Uncharacterized protein</fullName>
    </submittedName>
</protein>
<dbReference type="RefSeq" id="WP_149111030.1">
    <property type="nucleotide sequence ID" value="NZ_CP042425.1"/>
</dbReference>
<dbReference type="Proteomes" id="UP000324974">
    <property type="component" value="Chromosome"/>
</dbReference>
<dbReference type="EMBL" id="CP042425">
    <property type="protein sequence ID" value="QEL16278.1"/>
    <property type="molecule type" value="Genomic_DNA"/>
</dbReference>
<feature type="transmembrane region" description="Helical" evidence="1">
    <location>
        <begin position="122"/>
        <end position="146"/>
    </location>
</feature>
<evidence type="ECO:0000313" key="2">
    <source>
        <dbReference type="EMBL" id="QEL16278.1"/>
    </source>
</evidence>
<keyword evidence="1" id="KW-0812">Transmembrane</keyword>
<feature type="transmembrane region" description="Helical" evidence="1">
    <location>
        <begin position="537"/>
        <end position="558"/>
    </location>
</feature>
<dbReference type="KEGG" id="lrs:PX52LOC_03219"/>
<proteinExistence type="predicted"/>
<feature type="transmembrane region" description="Helical" evidence="1">
    <location>
        <begin position="152"/>
        <end position="179"/>
    </location>
</feature>
<sequence>MSLALDQAAVFRRLRARLFRNGLSVLMETGRVKLYSMAATSVIVALLVFGLSAFGFLELSKNNLPMKGFIVGGLFDLLFFTLGVMLLMSTGIILYASLFASPESRFLLTTPARADRIFATKFIDAVSFSSWGFVVMGLPILVAYGVTAGVPLAFYPLLPLFLLGYVLLPGAASALACLLFMRYMPRNRRQVLTVAGTVAVVALGVWLYRVSAASKAAVTTNNRDALEGFIGQFSLARNPITPSHWMTNGLLAAARGDSAREILIPLALIWSNGLFAFLLAAFAARRLYRTAFDRTTGSGGRKKVYRGNVLDRVMEWLVFYLDKPTRILVVKDFRTFRRDPSQWAILLLFAGLMLLGVRNFRQFSQAELDGIDKYIVSLVNLAGVSVLLCAGLSRFIFPLISLEGRKFWILGLMPISRRQILVGKFAFAATGSVAIGLTLVVGSELLLGLSPVGVLVHALTILTIAVGLSGLNVGLGAYMPNFRETDPSKIVVGFSGTVNMITGLLFVVVVVALMAVPMHAAAVLRHFNKLQSRDFPWWVYAGLPIGLTLGVVATVLPLRAGTASIQRVEF</sequence>
<feature type="transmembrane region" description="Helical" evidence="1">
    <location>
        <begin position="381"/>
        <end position="400"/>
    </location>
</feature>
<accession>A0A5C1AH43</accession>
<name>A0A5C1AH43_9BACT</name>
<dbReference type="InterPro" id="IPR031599">
    <property type="entry name" value="ABC_tran_2"/>
</dbReference>
<feature type="transmembrane region" description="Helical" evidence="1">
    <location>
        <begin position="262"/>
        <end position="284"/>
    </location>
</feature>
<feature type="transmembrane region" description="Helical" evidence="1">
    <location>
        <begin position="490"/>
        <end position="517"/>
    </location>
</feature>
<feature type="transmembrane region" description="Helical" evidence="1">
    <location>
        <begin position="191"/>
        <end position="208"/>
    </location>
</feature>
<reference evidence="3" key="1">
    <citation type="submission" date="2019-08" db="EMBL/GenBank/DDBJ databases">
        <title>Limnoglobus roseus gen. nov., sp. nov., a novel freshwater planctomycete with a giant genome from the family Gemmataceae.</title>
        <authorList>
            <person name="Kulichevskaya I.S."/>
            <person name="Naumoff D.G."/>
            <person name="Miroshnikov K."/>
            <person name="Ivanova A."/>
            <person name="Philippov D.A."/>
            <person name="Hakobyan A."/>
            <person name="Rijpstra I.C."/>
            <person name="Sinninghe Damste J.S."/>
            <person name="Liesack W."/>
            <person name="Dedysh S.N."/>
        </authorList>
    </citation>
    <scope>NUCLEOTIDE SEQUENCE [LARGE SCALE GENOMIC DNA]</scope>
    <source>
        <strain evidence="3">PX52</strain>
    </source>
</reference>
<evidence type="ECO:0000256" key="1">
    <source>
        <dbReference type="SAM" id="Phobius"/>
    </source>
</evidence>
<dbReference type="AlphaFoldDB" id="A0A5C1AH43"/>
<dbReference type="Pfam" id="PF16949">
    <property type="entry name" value="ABC_tran_2"/>
    <property type="match status" value="1"/>
</dbReference>
<evidence type="ECO:0000313" key="3">
    <source>
        <dbReference type="Proteomes" id="UP000324974"/>
    </source>
</evidence>
<gene>
    <name evidence="2" type="ORF">PX52LOC_03219</name>
</gene>